<dbReference type="GO" id="GO:0042597">
    <property type="term" value="C:periplasmic space"/>
    <property type="evidence" value="ECO:0007669"/>
    <property type="project" value="UniProtKB-SubCell"/>
</dbReference>
<comment type="subcellular location">
    <subcellularLocation>
        <location evidence="1">Periplasm</location>
    </subcellularLocation>
</comment>
<evidence type="ECO:0000256" key="2">
    <source>
        <dbReference type="ARBA" id="ARBA00008520"/>
    </source>
</evidence>
<dbReference type="Pfam" id="PF01547">
    <property type="entry name" value="SBP_bac_1"/>
    <property type="match status" value="1"/>
</dbReference>
<dbReference type="RefSeq" id="WP_011397120.1">
    <property type="nucleotide sequence ID" value="NC_007645.1"/>
</dbReference>
<keyword evidence="4" id="KW-0813">Transport</keyword>
<feature type="chain" id="PRO_5004215428" evidence="3">
    <location>
        <begin position="25"/>
        <end position="412"/>
    </location>
</feature>
<evidence type="ECO:0000256" key="1">
    <source>
        <dbReference type="ARBA" id="ARBA00004418"/>
    </source>
</evidence>
<dbReference type="InterPro" id="IPR050490">
    <property type="entry name" value="Bact_solute-bd_prot1"/>
</dbReference>
<dbReference type="PANTHER" id="PTHR43649">
    <property type="entry name" value="ARABINOSE-BINDING PROTEIN-RELATED"/>
    <property type="match status" value="1"/>
</dbReference>
<reference evidence="4 5" key="1">
    <citation type="journal article" date="2005" name="Nucleic Acids Res.">
        <title>Genomic blueprint of Hahella chejuensis, a marine microbe producing an algicidal agent.</title>
        <authorList>
            <person name="Jeong H."/>
            <person name="Yim J.H."/>
            <person name="Lee C."/>
            <person name="Choi S.-H."/>
            <person name="Park Y.K."/>
            <person name="Yoon S.H."/>
            <person name="Hur C.-G."/>
            <person name="Kang H.-Y."/>
            <person name="Kim D."/>
            <person name="Lee H.H."/>
            <person name="Park K.H."/>
            <person name="Park S.-H."/>
            <person name="Park H.-S."/>
            <person name="Lee H.K."/>
            <person name="Oh T.K."/>
            <person name="Kim J.F."/>
        </authorList>
    </citation>
    <scope>NUCLEOTIDE SEQUENCE [LARGE SCALE GENOMIC DNA]</scope>
    <source>
        <strain evidence="4 5">KCTC 2396</strain>
    </source>
</reference>
<keyword evidence="3" id="KW-0732">Signal</keyword>
<dbReference type="Proteomes" id="UP000000238">
    <property type="component" value="Chromosome"/>
</dbReference>
<organism evidence="4 5">
    <name type="scientific">Hahella chejuensis (strain KCTC 2396)</name>
    <dbReference type="NCBI Taxonomy" id="349521"/>
    <lineage>
        <taxon>Bacteria</taxon>
        <taxon>Pseudomonadati</taxon>
        <taxon>Pseudomonadota</taxon>
        <taxon>Gammaproteobacteria</taxon>
        <taxon>Oceanospirillales</taxon>
        <taxon>Hahellaceae</taxon>
        <taxon>Hahella</taxon>
    </lineage>
</organism>
<dbReference type="InterPro" id="IPR006059">
    <property type="entry name" value="SBP"/>
</dbReference>
<dbReference type="AlphaFoldDB" id="Q2SH23"/>
<comment type="similarity">
    <text evidence="2">Belongs to the bacterial solute-binding protein 1 family.</text>
</comment>
<evidence type="ECO:0000256" key="3">
    <source>
        <dbReference type="SAM" id="SignalP"/>
    </source>
</evidence>
<dbReference type="HOGENOM" id="CLU_031285_9_2_6"/>
<proteinExistence type="inferred from homology"/>
<sequence length="412" mass="45062">MLSRSALSLALTASLTLGAAGANAADLVIAGRDGIYGQALDATVARYKEAHPDMDIELLKLPYGSLYEKLVISLREKSGAYDLVLLDDTWATEFMSNGWLANLEEQGKITGDFIAATLDISRYPVAQGPAYSLPVVGNVAMFAYNQALFDQYGLSKPANWDAVKVAAKTISAKNPDTSGVVFRGQKGNPIVTGFLPLFWAHGGVIVDDAGKPQVNSAQGVQALESFLELKQYAPKGIEVYNSTEVRDAIQQRKTAIAIEVWPSWAPSMDDPSQSKVVQEMQVIAAPGQVNGSSPMLGIWQMGVTADAKHDKNARDFLNYLTSAENQKTLALELGLPPTRRSVYTDKDVVAKYRWYPNQLEALEHGKARPRIKQWNEVESILGDYLQLAMIGQMDARTALDQANRKIDRALKR</sequence>
<keyword evidence="5" id="KW-1185">Reference proteome</keyword>
<dbReference type="Gene3D" id="3.40.190.10">
    <property type="entry name" value="Periplasmic binding protein-like II"/>
    <property type="match status" value="2"/>
</dbReference>
<dbReference type="eggNOG" id="COG1653">
    <property type="taxonomic scope" value="Bacteria"/>
</dbReference>
<dbReference type="OrthoDB" id="9804061at2"/>
<gene>
    <name evidence="4" type="ordered locus">HCH_03296</name>
</gene>
<dbReference type="STRING" id="349521.HCH_03296"/>
<protein>
    <submittedName>
        <fullName evidence="4">ABC-type sugar transport system, periplasmic component</fullName>
    </submittedName>
</protein>
<keyword evidence="4" id="KW-0762">Sugar transport</keyword>
<evidence type="ECO:0000313" key="5">
    <source>
        <dbReference type="Proteomes" id="UP000000238"/>
    </source>
</evidence>
<feature type="signal peptide" evidence="3">
    <location>
        <begin position="1"/>
        <end position="24"/>
    </location>
</feature>
<dbReference type="EMBL" id="CP000155">
    <property type="protein sequence ID" value="ABC30051.1"/>
    <property type="molecule type" value="Genomic_DNA"/>
</dbReference>
<dbReference type="CDD" id="cd14750">
    <property type="entry name" value="PBP2_TMBP"/>
    <property type="match status" value="1"/>
</dbReference>
<accession>Q2SH23</accession>
<evidence type="ECO:0000313" key="4">
    <source>
        <dbReference type="EMBL" id="ABC30051.1"/>
    </source>
</evidence>
<dbReference type="PANTHER" id="PTHR43649:SF12">
    <property type="entry name" value="DIACETYLCHITOBIOSE BINDING PROTEIN DASA"/>
    <property type="match status" value="1"/>
</dbReference>
<dbReference type="KEGG" id="hch:HCH_03296"/>
<name>Q2SH23_HAHCH</name>
<dbReference type="SUPFAM" id="SSF53850">
    <property type="entry name" value="Periplasmic binding protein-like II"/>
    <property type="match status" value="1"/>
</dbReference>